<reference evidence="1" key="1">
    <citation type="journal article" date="2018" name="Genome Biol. Evol.">
        <title>Genomics and development of Lentinus tigrinus, a white-rot wood-decaying mushroom with dimorphic fruiting bodies.</title>
        <authorList>
            <person name="Wu B."/>
            <person name="Xu Z."/>
            <person name="Knudson A."/>
            <person name="Carlson A."/>
            <person name="Chen N."/>
            <person name="Kovaka S."/>
            <person name="LaButti K."/>
            <person name="Lipzen A."/>
            <person name="Pennachio C."/>
            <person name="Riley R."/>
            <person name="Schakwitz W."/>
            <person name="Umezawa K."/>
            <person name="Ohm R.A."/>
            <person name="Grigoriev I.V."/>
            <person name="Nagy L.G."/>
            <person name="Gibbons J."/>
            <person name="Hibbett D."/>
        </authorList>
    </citation>
    <scope>NUCLEOTIDE SEQUENCE [LARGE SCALE GENOMIC DNA]</scope>
    <source>
        <strain evidence="1">ALCF2SS1-6</strain>
    </source>
</reference>
<proteinExistence type="predicted"/>
<evidence type="ECO:0000313" key="2">
    <source>
        <dbReference type="Proteomes" id="UP000313359"/>
    </source>
</evidence>
<protein>
    <submittedName>
        <fullName evidence="1">Uncharacterized protein</fullName>
    </submittedName>
</protein>
<evidence type="ECO:0000313" key="1">
    <source>
        <dbReference type="EMBL" id="RPD53204.1"/>
    </source>
</evidence>
<name>A0A5C2RPE5_9APHY</name>
<dbReference type="AlphaFoldDB" id="A0A5C2RPE5"/>
<dbReference type="Proteomes" id="UP000313359">
    <property type="component" value="Unassembled WGS sequence"/>
</dbReference>
<organism evidence="1 2">
    <name type="scientific">Lentinus tigrinus ALCF2SS1-6</name>
    <dbReference type="NCBI Taxonomy" id="1328759"/>
    <lineage>
        <taxon>Eukaryota</taxon>
        <taxon>Fungi</taxon>
        <taxon>Dikarya</taxon>
        <taxon>Basidiomycota</taxon>
        <taxon>Agaricomycotina</taxon>
        <taxon>Agaricomycetes</taxon>
        <taxon>Polyporales</taxon>
        <taxon>Polyporaceae</taxon>
        <taxon>Lentinus</taxon>
    </lineage>
</organism>
<keyword evidence="2" id="KW-1185">Reference proteome</keyword>
<gene>
    <name evidence="1" type="ORF">L227DRAFT_581548</name>
</gene>
<sequence length="86" mass="9823">MWILHPVDDFLLVAAALHFVSIMTGEHASRVHVDGRRGLGAGYIMHPLLRSGSRTDLVVPRYVSGRAYQESPYWRFVAEYLRYSTC</sequence>
<accession>A0A5C2RPE5</accession>
<dbReference type="EMBL" id="ML122327">
    <property type="protein sequence ID" value="RPD53204.1"/>
    <property type="molecule type" value="Genomic_DNA"/>
</dbReference>